<dbReference type="InterPro" id="IPR017900">
    <property type="entry name" value="4Fe4S_Fe_S_CS"/>
</dbReference>
<evidence type="ECO:0000259" key="4">
    <source>
        <dbReference type="PROSITE" id="PS51379"/>
    </source>
</evidence>
<feature type="domain" description="4Fe-4S ferredoxin-type" evidence="4">
    <location>
        <begin position="51"/>
        <end position="79"/>
    </location>
</feature>
<dbReference type="Proteomes" id="UP000284416">
    <property type="component" value="Unassembled WGS sequence"/>
</dbReference>
<dbReference type="GO" id="GO:0051536">
    <property type="term" value="F:iron-sulfur cluster binding"/>
    <property type="evidence" value="ECO:0007669"/>
    <property type="project" value="UniProtKB-KW"/>
</dbReference>
<accession>A0A417Z072</accession>
<evidence type="ECO:0000313" key="5">
    <source>
        <dbReference type="EMBL" id="RHW43549.1"/>
    </source>
</evidence>
<evidence type="ECO:0000256" key="3">
    <source>
        <dbReference type="ARBA" id="ARBA00023014"/>
    </source>
</evidence>
<protein>
    <submittedName>
        <fullName evidence="5">4Fe-4S dicluster domain-containing protein</fullName>
    </submittedName>
</protein>
<reference evidence="5 6" key="1">
    <citation type="journal article" date="2017" name="Int. J. Syst. Evol. Microbiol.">
        <title>Bacillus notoginsengisoli sp. nov., a novel bacterium isolated from the rhizosphere of Panax notoginseng.</title>
        <authorList>
            <person name="Zhang M.Y."/>
            <person name="Cheng J."/>
            <person name="Cai Y."/>
            <person name="Zhang T.Y."/>
            <person name="Wu Y.Y."/>
            <person name="Manikprabhu D."/>
            <person name="Li W.J."/>
            <person name="Zhang Y.X."/>
        </authorList>
    </citation>
    <scope>NUCLEOTIDE SEQUENCE [LARGE SCALE GENOMIC DNA]</scope>
    <source>
        <strain evidence="5 6">JCM 30743</strain>
    </source>
</reference>
<sequence length="358" mass="39595">MNLLNLVNVIGKKMSLLNVEANLCTKLISPKSTCNSCANHCPMNSISFAKKEIVIDDNCIGCGICAMVCPTGALLANHPPLTQVVQEAIRKSQEHETVYLYCERMPAPSRAAATVSVPCLGMIPKEGWVTLLNRCQNLSVYQPDGACGGCDISTGEKVWRSELQAAEAITSTEVNFTSHISDSKDHVPYDAGRRDFLSSFFKEVKTTNKLAISELLGGSTKIPSYQEKIKADSVSKLKKELNEVGHHLFEKMTNETTYPYMTKRSLFLAEVEGNEALRHQEDSRLPEINEECNFCGACAILCPTEALTMKSENGLQTITLKPEQCVDCSLCEEICYFKSIKLQPVQNQALLEKEVLLR</sequence>
<keyword evidence="1" id="KW-0479">Metal-binding</keyword>
<proteinExistence type="predicted"/>
<dbReference type="PROSITE" id="PS51379">
    <property type="entry name" value="4FE4S_FER_2"/>
    <property type="match status" value="3"/>
</dbReference>
<keyword evidence="6" id="KW-1185">Reference proteome</keyword>
<dbReference type="Pfam" id="PF00037">
    <property type="entry name" value="Fer4"/>
    <property type="match status" value="1"/>
</dbReference>
<dbReference type="OrthoDB" id="9672at2"/>
<dbReference type="Pfam" id="PF12838">
    <property type="entry name" value="Fer4_7"/>
    <property type="match status" value="1"/>
</dbReference>
<dbReference type="EMBL" id="QWEG01000001">
    <property type="protein sequence ID" value="RHW43549.1"/>
    <property type="molecule type" value="Genomic_DNA"/>
</dbReference>
<dbReference type="PANTHER" id="PTHR43122">
    <property type="entry name" value="FERREDOXIN SUBUNIT OF PYRUVATE:FLAVODOXIN OXIDOREDUCTASE-RELATED"/>
    <property type="match status" value="1"/>
</dbReference>
<keyword evidence="3" id="KW-0411">Iron-sulfur</keyword>
<gene>
    <name evidence="5" type="ORF">D1B31_02540</name>
</gene>
<dbReference type="InterPro" id="IPR017896">
    <property type="entry name" value="4Fe4S_Fe-S-bd"/>
</dbReference>
<dbReference type="Gene3D" id="3.30.70.20">
    <property type="match status" value="2"/>
</dbReference>
<evidence type="ECO:0000313" key="6">
    <source>
        <dbReference type="Proteomes" id="UP000284416"/>
    </source>
</evidence>
<dbReference type="RefSeq" id="WP_118919156.1">
    <property type="nucleotide sequence ID" value="NZ_QWEG01000001.1"/>
</dbReference>
<feature type="domain" description="4Fe-4S ferredoxin-type" evidence="4">
    <location>
        <begin position="316"/>
        <end position="345"/>
    </location>
</feature>
<feature type="domain" description="4Fe-4S ferredoxin-type" evidence="4">
    <location>
        <begin position="284"/>
        <end position="312"/>
    </location>
</feature>
<organism evidence="5 6">
    <name type="scientific">Neobacillus notoginsengisoli</name>
    <dbReference type="NCBI Taxonomy" id="1578198"/>
    <lineage>
        <taxon>Bacteria</taxon>
        <taxon>Bacillati</taxon>
        <taxon>Bacillota</taxon>
        <taxon>Bacilli</taxon>
        <taxon>Bacillales</taxon>
        <taxon>Bacillaceae</taxon>
        <taxon>Neobacillus</taxon>
    </lineage>
</organism>
<dbReference type="GO" id="GO:0046872">
    <property type="term" value="F:metal ion binding"/>
    <property type="evidence" value="ECO:0007669"/>
    <property type="project" value="UniProtKB-KW"/>
</dbReference>
<evidence type="ECO:0000256" key="2">
    <source>
        <dbReference type="ARBA" id="ARBA00023004"/>
    </source>
</evidence>
<name>A0A417Z072_9BACI</name>
<dbReference type="PANTHER" id="PTHR43122:SF1">
    <property type="entry name" value="IRON-SULFUR-BINDING PROTEIN"/>
    <property type="match status" value="1"/>
</dbReference>
<evidence type="ECO:0000256" key="1">
    <source>
        <dbReference type="ARBA" id="ARBA00022723"/>
    </source>
</evidence>
<dbReference type="PROSITE" id="PS00198">
    <property type="entry name" value="4FE4S_FER_1"/>
    <property type="match status" value="2"/>
</dbReference>
<comment type="caution">
    <text evidence="5">The sequence shown here is derived from an EMBL/GenBank/DDBJ whole genome shotgun (WGS) entry which is preliminary data.</text>
</comment>
<dbReference type="AlphaFoldDB" id="A0A417Z072"/>
<keyword evidence="2" id="KW-0408">Iron</keyword>
<dbReference type="SUPFAM" id="SSF54862">
    <property type="entry name" value="4Fe-4S ferredoxins"/>
    <property type="match status" value="2"/>
</dbReference>